<dbReference type="GO" id="GO:0006559">
    <property type="term" value="P:L-phenylalanine catabolic process"/>
    <property type="evidence" value="ECO:0007669"/>
    <property type="project" value="UniProtKB-KW"/>
</dbReference>
<name>A0AAU9D1Z0_9BACT</name>
<dbReference type="InterPro" id="IPR019774">
    <property type="entry name" value="Aromatic-AA_hydroxylase_C"/>
</dbReference>
<protein>
    <recommendedName>
        <fullName evidence="4">phenylalanine 4-monooxygenase</fullName>
        <ecNumber evidence="4">1.14.16.1</ecNumber>
    </recommendedName>
    <alternativeName>
        <fullName evidence="10">Phe-4-monooxygenase</fullName>
    </alternativeName>
</protein>
<dbReference type="RefSeq" id="WP_338391537.1">
    <property type="nucleotide sequence ID" value="NZ_AP025314.1"/>
</dbReference>
<dbReference type="EC" id="1.14.16.1" evidence="4"/>
<comment type="pathway">
    <text evidence="2">Amino-acid degradation; L-phenylalanine degradation; acetoacetate and fumarate from L-phenylalanine: step 1/6.</text>
</comment>
<dbReference type="KEGG" id="fax:FUAX_23850"/>
<keyword evidence="7 11" id="KW-0408">Iron</keyword>
<reference evidence="13 14" key="1">
    <citation type="submission" date="2021-12" db="EMBL/GenBank/DDBJ databases">
        <title>Genome sequencing of bacteria with rrn-lacking chromosome and rrn-plasmid.</title>
        <authorList>
            <person name="Anda M."/>
            <person name="Iwasaki W."/>
        </authorList>
    </citation>
    <scope>NUCLEOTIDE SEQUENCE [LARGE SCALE GENOMIC DNA]</scope>
    <source>
        <strain evidence="13 14">DSM 100852</strain>
    </source>
</reference>
<dbReference type="InterPro" id="IPR036951">
    <property type="entry name" value="ArAA_hydroxylase_sf"/>
</dbReference>
<dbReference type="PROSITE" id="PS51410">
    <property type="entry name" value="BH4_AAA_HYDROXYL_2"/>
    <property type="match status" value="1"/>
</dbReference>
<dbReference type="CDD" id="cd00361">
    <property type="entry name" value="arom_aa_hydroxylase"/>
    <property type="match status" value="1"/>
</dbReference>
<dbReference type="GO" id="GO:0004505">
    <property type="term" value="F:phenylalanine 4-monooxygenase activity"/>
    <property type="evidence" value="ECO:0007669"/>
    <property type="project" value="UniProtKB-EC"/>
</dbReference>
<dbReference type="GO" id="GO:0005506">
    <property type="term" value="F:iron ion binding"/>
    <property type="evidence" value="ECO:0007669"/>
    <property type="project" value="InterPro"/>
</dbReference>
<dbReference type="Pfam" id="PF00351">
    <property type="entry name" value="Biopterin_H"/>
    <property type="match status" value="1"/>
</dbReference>
<evidence type="ECO:0000256" key="10">
    <source>
        <dbReference type="ARBA" id="ARBA00029922"/>
    </source>
</evidence>
<evidence type="ECO:0000256" key="8">
    <source>
        <dbReference type="ARBA" id="ARBA00023033"/>
    </source>
</evidence>
<gene>
    <name evidence="13" type="ORF">FUAX_23850</name>
</gene>
<evidence type="ECO:0000256" key="6">
    <source>
        <dbReference type="ARBA" id="ARBA00023002"/>
    </source>
</evidence>
<organism evidence="13 14">
    <name type="scientific">Fulvitalea axinellae</name>
    <dbReference type="NCBI Taxonomy" id="1182444"/>
    <lineage>
        <taxon>Bacteria</taxon>
        <taxon>Pseudomonadati</taxon>
        <taxon>Bacteroidota</taxon>
        <taxon>Cytophagia</taxon>
        <taxon>Cytophagales</taxon>
        <taxon>Persicobacteraceae</taxon>
        <taxon>Fulvitalea</taxon>
    </lineage>
</organism>
<dbReference type="InterPro" id="IPR001273">
    <property type="entry name" value="ArAA_hydroxylase"/>
</dbReference>
<dbReference type="NCBIfam" id="TIGR01267">
    <property type="entry name" value="Phe4hydrox_mono"/>
    <property type="match status" value="1"/>
</dbReference>
<evidence type="ECO:0000256" key="3">
    <source>
        <dbReference type="ARBA" id="ARBA00009712"/>
    </source>
</evidence>
<evidence type="ECO:0000256" key="1">
    <source>
        <dbReference type="ARBA" id="ARBA00001954"/>
    </source>
</evidence>
<keyword evidence="8" id="KW-0503">Monooxygenase</keyword>
<evidence type="ECO:0000259" key="12">
    <source>
        <dbReference type="PROSITE" id="PS51410"/>
    </source>
</evidence>
<dbReference type="Gene3D" id="1.10.800.10">
    <property type="entry name" value="Aromatic amino acid hydroxylase"/>
    <property type="match status" value="1"/>
</dbReference>
<keyword evidence="5 11" id="KW-0479">Metal-binding</keyword>
<comment type="similarity">
    <text evidence="3">Belongs to the biopterin-dependent aromatic amino acid hydroxylase family.</text>
</comment>
<dbReference type="PANTHER" id="PTHR11473:SF24">
    <property type="entry name" value="PHENYLALANINE-4-HYDROXYLASE"/>
    <property type="match status" value="1"/>
</dbReference>
<comment type="cofactor">
    <cofactor evidence="1 11">
        <name>Fe(2+)</name>
        <dbReference type="ChEBI" id="CHEBI:29033"/>
    </cofactor>
</comment>
<dbReference type="PANTHER" id="PTHR11473">
    <property type="entry name" value="AROMATIC AMINO ACID HYDROXYLASE"/>
    <property type="match status" value="1"/>
</dbReference>
<proteinExistence type="inferred from homology"/>
<evidence type="ECO:0000313" key="13">
    <source>
        <dbReference type="EMBL" id="BDD09953.1"/>
    </source>
</evidence>
<evidence type="ECO:0000256" key="7">
    <source>
        <dbReference type="ARBA" id="ARBA00023004"/>
    </source>
</evidence>
<keyword evidence="9" id="KW-0585">Phenylalanine catabolism</keyword>
<feature type="binding site" evidence="11">
    <location>
        <position position="115"/>
    </location>
    <ligand>
        <name>Fe cation</name>
        <dbReference type="ChEBI" id="CHEBI:24875"/>
    </ligand>
</feature>
<evidence type="ECO:0000256" key="5">
    <source>
        <dbReference type="ARBA" id="ARBA00022723"/>
    </source>
</evidence>
<feature type="domain" description="Biopterin-dependent aromatic amino acid hydroxylase family profile" evidence="12">
    <location>
        <begin position="1"/>
        <end position="247"/>
    </location>
</feature>
<dbReference type="InterPro" id="IPR036329">
    <property type="entry name" value="Aro-AA_hydroxylase_C_sf"/>
</dbReference>
<dbReference type="InterPro" id="IPR005960">
    <property type="entry name" value="Phe-4-hydroxylase_mono"/>
</dbReference>
<feature type="binding site" evidence="11">
    <location>
        <position position="110"/>
    </location>
    <ligand>
        <name>Fe cation</name>
        <dbReference type="ChEBI" id="CHEBI:24875"/>
    </ligand>
</feature>
<evidence type="ECO:0000256" key="11">
    <source>
        <dbReference type="PIRSR" id="PIRSR601273-2"/>
    </source>
</evidence>
<sequence length="247" mass="28926">MTQIYENYTPADFEVWSLLYKRQEEVLKERASKEYLSALKSIEFSEKSIPRFTDTNKILDKATGWGIHVVPGLIPPGDFFELLAQKKFCSSTWLRKPEQLDYLEEPDMFHDTFGHVPLLVNPFYASFMKAIGEVGIKYTDNHDALTMLQRLYWFTIEFGLIREEGELRIYGAGILSSPQESVYSLSDKPEHREFDIEPVFDTPFYKDRLQTCYYIIDSYEQLYNSVGQIDKILEERVRNGVRLKNPV</sequence>
<evidence type="ECO:0000256" key="2">
    <source>
        <dbReference type="ARBA" id="ARBA00005088"/>
    </source>
</evidence>
<keyword evidence="6" id="KW-0560">Oxidoreductase</keyword>
<dbReference type="EMBL" id="AP025314">
    <property type="protein sequence ID" value="BDD09953.1"/>
    <property type="molecule type" value="Genomic_DNA"/>
</dbReference>
<keyword evidence="14" id="KW-1185">Reference proteome</keyword>
<dbReference type="Proteomes" id="UP001348817">
    <property type="component" value="Chromosome"/>
</dbReference>
<dbReference type="NCBIfam" id="NF008877">
    <property type="entry name" value="PRK11913.1-2"/>
    <property type="match status" value="1"/>
</dbReference>
<evidence type="ECO:0000256" key="9">
    <source>
        <dbReference type="ARBA" id="ARBA00023232"/>
    </source>
</evidence>
<accession>A0AAU9D1Z0</accession>
<feature type="binding site" evidence="11">
    <location>
        <position position="157"/>
    </location>
    <ligand>
        <name>Fe cation</name>
        <dbReference type="ChEBI" id="CHEBI:24875"/>
    </ligand>
</feature>
<dbReference type="PRINTS" id="PR00372">
    <property type="entry name" value="FYWHYDRXLASE"/>
</dbReference>
<evidence type="ECO:0000313" key="14">
    <source>
        <dbReference type="Proteomes" id="UP001348817"/>
    </source>
</evidence>
<evidence type="ECO:0000256" key="4">
    <source>
        <dbReference type="ARBA" id="ARBA00011995"/>
    </source>
</evidence>
<dbReference type="AlphaFoldDB" id="A0AAU9D1Z0"/>
<dbReference type="SUPFAM" id="SSF56534">
    <property type="entry name" value="Aromatic aminoacid monoxygenases, catalytic and oligomerization domains"/>
    <property type="match status" value="1"/>
</dbReference>